<reference evidence="3 4" key="1">
    <citation type="journal article" date="2011" name="BMC Genomics">
        <title>Comparative genome analysis and genome-guided physiological analysis of Roseobacter litoralis.</title>
        <authorList>
            <person name="Kalhoefer D."/>
            <person name="Thole S."/>
            <person name="Voget S."/>
            <person name="Lehmann R."/>
            <person name="Liesegang H."/>
            <person name="Wollher A."/>
            <person name="Daniel R."/>
            <person name="Simon M."/>
            <person name="Brinkhoff T."/>
        </authorList>
    </citation>
    <scope>NUCLEOTIDE SEQUENCE [LARGE SCALE GENOMIC DNA]</scope>
    <source>
        <strain evidence="4">ATCC 49566 / DSM 6996 / JCM 21268 / NBRC 15278 / OCh 149</strain>
        <strain evidence="3">Och 149</strain>
    </source>
</reference>
<dbReference type="AlphaFoldDB" id="F7ZEN3"/>
<dbReference type="KEGG" id="rli:RLO149_c006900"/>
<evidence type="ECO:0000259" key="1">
    <source>
        <dbReference type="Pfam" id="PF13751"/>
    </source>
</evidence>
<evidence type="ECO:0000313" key="3">
    <source>
        <dbReference type="EMBL" id="AEI95929.1"/>
    </source>
</evidence>
<keyword evidence="4" id="KW-1185">Reference proteome</keyword>
<protein>
    <submittedName>
        <fullName evidence="3">Putative transposase</fullName>
    </submittedName>
</protein>
<dbReference type="Pfam" id="PF13751">
    <property type="entry name" value="DDE_Tnp_1_6"/>
    <property type="match status" value="1"/>
</dbReference>
<sequence>MKADFAYDADADLYRCPAGETLTYRYTTEEGGLIVRRYWTNVCQTCPVKARCTTGKERRITRWEHEHLVDEMRDRMSSEPTLMKLRRSTVEHPFGTIKAWMGAAHFRMRTLKNVRTEMAFHVLAYNIKRMINLIGVRGLLAAIPA</sequence>
<dbReference type="Proteomes" id="UP000001353">
    <property type="component" value="Chromosome"/>
</dbReference>
<organism evidence="3 4">
    <name type="scientific">Roseobacter litoralis (strain ATCC 49566 / DSM 6996 / JCM 21268 / NBRC 15278 / OCh 149)</name>
    <dbReference type="NCBI Taxonomy" id="391595"/>
    <lineage>
        <taxon>Bacteria</taxon>
        <taxon>Pseudomonadati</taxon>
        <taxon>Pseudomonadota</taxon>
        <taxon>Alphaproteobacteria</taxon>
        <taxon>Rhodobacterales</taxon>
        <taxon>Roseobacteraceae</taxon>
        <taxon>Roseobacter</taxon>
    </lineage>
</organism>
<dbReference type="KEGG" id="rli:RLO149_c040310"/>
<proteinExistence type="predicted"/>
<name>F7ZEN3_ROSLO</name>
<dbReference type="InterPro" id="IPR025668">
    <property type="entry name" value="Tnp_DDE_dom"/>
</dbReference>
<feature type="domain" description="Transposase DDE" evidence="1">
    <location>
        <begin position="16"/>
        <end position="131"/>
    </location>
</feature>
<dbReference type="eggNOG" id="COG3666">
    <property type="taxonomic scope" value="Bacteria"/>
</dbReference>
<dbReference type="STRING" id="391595.RLO149_c006900"/>
<dbReference type="EMBL" id="CP002623">
    <property type="protein sequence ID" value="AEI95929.1"/>
    <property type="molecule type" value="Genomic_DNA"/>
</dbReference>
<evidence type="ECO:0000313" key="2">
    <source>
        <dbReference type="EMBL" id="AEI92717.1"/>
    </source>
</evidence>
<accession>F7ZEN3</accession>
<dbReference type="EMBL" id="CP002623">
    <property type="protein sequence ID" value="AEI92717.1"/>
    <property type="molecule type" value="Genomic_DNA"/>
</dbReference>
<evidence type="ECO:0000313" key="4">
    <source>
        <dbReference type="Proteomes" id="UP000001353"/>
    </source>
</evidence>
<gene>
    <name evidence="2" type="ordered locus">RLO149_c006900</name>
    <name evidence="3" type="ordered locus">RLO149_c040310</name>
</gene>
<dbReference type="PANTHER" id="PTHR33408">
    <property type="entry name" value="TRANSPOSASE"/>
    <property type="match status" value="1"/>
</dbReference>
<dbReference type="HOGENOM" id="CLU_021293_12_1_5"/>